<dbReference type="Gene3D" id="3.40.1050.10">
    <property type="entry name" value="Carbonic anhydrase"/>
    <property type="match status" value="1"/>
</dbReference>
<protein>
    <recommendedName>
        <fullName evidence="3">carbonic anhydrase</fullName>
        <ecNumber evidence="3">4.2.1.1</ecNumber>
    </recommendedName>
</protein>
<dbReference type="PANTHER" id="PTHR43175">
    <property type="entry name" value="CARBONIC ANHYDRASE"/>
    <property type="match status" value="1"/>
</dbReference>
<comment type="catalytic activity">
    <reaction evidence="7">
        <text>hydrogencarbonate + H(+) = CO2 + H2O</text>
        <dbReference type="Rhea" id="RHEA:10748"/>
        <dbReference type="ChEBI" id="CHEBI:15377"/>
        <dbReference type="ChEBI" id="CHEBI:15378"/>
        <dbReference type="ChEBI" id="CHEBI:16526"/>
        <dbReference type="ChEBI" id="CHEBI:17544"/>
        <dbReference type="EC" id="4.2.1.1"/>
    </reaction>
</comment>
<dbReference type="SUPFAM" id="SSF53056">
    <property type="entry name" value="beta-carbonic anhydrase, cab"/>
    <property type="match status" value="1"/>
</dbReference>
<comment type="cofactor">
    <cofactor evidence="1">
        <name>Zn(2+)</name>
        <dbReference type="ChEBI" id="CHEBI:29105"/>
    </cofactor>
</comment>
<evidence type="ECO:0000256" key="4">
    <source>
        <dbReference type="ARBA" id="ARBA00022723"/>
    </source>
</evidence>
<evidence type="ECO:0000256" key="1">
    <source>
        <dbReference type="ARBA" id="ARBA00001947"/>
    </source>
</evidence>
<dbReference type="SMART" id="SM00947">
    <property type="entry name" value="Pro_CA"/>
    <property type="match status" value="1"/>
</dbReference>
<dbReference type="InterPro" id="IPR001765">
    <property type="entry name" value="Carbonic_anhydrase"/>
</dbReference>
<dbReference type="RefSeq" id="WP_343991119.1">
    <property type="nucleotide sequence ID" value="NZ_BAAALG010000002.1"/>
</dbReference>
<dbReference type="Pfam" id="PF00484">
    <property type="entry name" value="Pro_CA"/>
    <property type="match status" value="1"/>
</dbReference>
<dbReference type="PANTHER" id="PTHR43175:SF3">
    <property type="entry name" value="CARBON DISULFIDE HYDROLASE"/>
    <property type="match status" value="1"/>
</dbReference>
<dbReference type="CDD" id="cd03379">
    <property type="entry name" value="beta_CA_cladeD"/>
    <property type="match status" value="1"/>
</dbReference>
<dbReference type="EC" id="4.2.1.1" evidence="3"/>
<gene>
    <name evidence="8" type="ORF">GCM10009668_05530</name>
</gene>
<keyword evidence="9" id="KW-1185">Reference proteome</keyword>
<comment type="function">
    <text evidence="6">Catalyzes the reversible hydration of carbon dioxide to form bicarbonate.</text>
</comment>
<reference evidence="8 9" key="1">
    <citation type="journal article" date="2019" name="Int. J. Syst. Evol. Microbiol.">
        <title>The Global Catalogue of Microorganisms (GCM) 10K type strain sequencing project: providing services to taxonomists for standard genome sequencing and annotation.</title>
        <authorList>
            <consortium name="The Broad Institute Genomics Platform"/>
            <consortium name="The Broad Institute Genome Sequencing Center for Infectious Disease"/>
            <person name="Wu L."/>
            <person name="Ma J."/>
        </authorList>
    </citation>
    <scope>NUCLEOTIDE SEQUENCE [LARGE SCALE GENOMIC DNA]</scope>
    <source>
        <strain evidence="8 9">JCM 13008</strain>
    </source>
</reference>
<comment type="caution">
    <text evidence="8">The sequence shown here is derived from an EMBL/GenBank/DDBJ whole genome shotgun (WGS) entry which is preliminary data.</text>
</comment>
<keyword evidence="4" id="KW-0479">Metal-binding</keyword>
<organism evidence="8 9">
    <name type="scientific">Nocardioides dubius</name>
    <dbReference type="NCBI Taxonomy" id="317019"/>
    <lineage>
        <taxon>Bacteria</taxon>
        <taxon>Bacillati</taxon>
        <taxon>Actinomycetota</taxon>
        <taxon>Actinomycetes</taxon>
        <taxon>Propionibacteriales</taxon>
        <taxon>Nocardioidaceae</taxon>
        <taxon>Nocardioides</taxon>
    </lineage>
</organism>
<keyword evidence="5" id="KW-0862">Zinc</keyword>
<dbReference type="Proteomes" id="UP001501581">
    <property type="component" value="Unassembled WGS sequence"/>
</dbReference>
<evidence type="ECO:0000313" key="9">
    <source>
        <dbReference type="Proteomes" id="UP001501581"/>
    </source>
</evidence>
<name>A0ABN1TLW2_9ACTN</name>
<dbReference type="EMBL" id="BAAALG010000002">
    <property type="protein sequence ID" value="GAA1093146.1"/>
    <property type="molecule type" value="Genomic_DNA"/>
</dbReference>
<evidence type="ECO:0000256" key="7">
    <source>
        <dbReference type="ARBA" id="ARBA00048348"/>
    </source>
</evidence>
<proteinExistence type="inferred from homology"/>
<evidence type="ECO:0000256" key="6">
    <source>
        <dbReference type="ARBA" id="ARBA00024993"/>
    </source>
</evidence>
<comment type="similarity">
    <text evidence="2">Belongs to the beta-class carbonic anhydrase family.</text>
</comment>
<dbReference type="InterPro" id="IPR036874">
    <property type="entry name" value="Carbonic_anhydrase_sf"/>
</dbReference>
<evidence type="ECO:0000256" key="3">
    <source>
        <dbReference type="ARBA" id="ARBA00012925"/>
    </source>
</evidence>
<evidence type="ECO:0000313" key="8">
    <source>
        <dbReference type="EMBL" id="GAA1093146.1"/>
    </source>
</evidence>
<accession>A0ABN1TLW2</accession>
<sequence>MADFDDLLEANRAFADSFNLGGFDGVAKAGIGLVTCMDSRIDPLRMLGLSHGDAKIFRNPGGRVTEAALEALVLGSHLLNVQRILVVPHTRCAMASRSEAEFHALLDEKTGQDTTWQPIHVITDQVAALRHDVMKVRSHPLIPETVKIAGFIYDVDTGLLHQKA</sequence>
<evidence type="ECO:0000256" key="5">
    <source>
        <dbReference type="ARBA" id="ARBA00022833"/>
    </source>
</evidence>
<evidence type="ECO:0000256" key="2">
    <source>
        <dbReference type="ARBA" id="ARBA00006217"/>
    </source>
</evidence>